<evidence type="ECO:0000256" key="1">
    <source>
        <dbReference type="SAM" id="Phobius"/>
    </source>
</evidence>
<dbReference type="AlphaFoldDB" id="A0A3N4LL96"/>
<organism evidence="2 3">
    <name type="scientific">Terfezia boudieri ATCC MYA-4762</name>
    <dbReference type="NCBI Taxonomy" id="1051890"/>
    <lineage>
        <taxon>Eukaryota</taxon>
        <taxon>Fungi</taxon>
        <taxon>Dikarya</taxon>
        <taxon>Ascomycota</taxon>
        <taxon>Pezizomycotina</taxon>
        <taxon>Pezizomycetes</taxon>
        <taxon>Pezizales</taxon>
        <taxon>Pezizaceae</taxon>
        <taxon>Terfezia</taxon>
    </lineage>
</organism>
<feature type="transmembrane region" description="Helical" evidence="1">
    <location>
        <begin position="52"/>
        <end position="76"/>
    </location>
</feature>
<accession>A0A3N4LL96</accession>
<evidence type="ECO:0000313" key="2">
    <source>
        <dbReference type="EMBL" id="RPB22239.1"/>
    </source>
</evidence>
<protein>
    <submittedName>
        <fullName evidence="2">Uncharacterized protein</fullName>
    </submittedName>
</protein>
<dbReference type="InParanoid" id="A0A3N4LL96"/>
<dbReference type="Proteomes" id="UP000267821">
    <property type="component" value="Unassembled WGS sequence"/>
</dbReference>
<reference evidence="2 3" key="1">
    <citation type="journal article" date="2018" name="Nat. Ecol. Evol.">
        <title>Pezizomycetes genomes reveal the molecular basis of ectomycorrhizal truffle lifestyle.</title>
        <authorList>
            <person name="Murat C."/>
            <person name="Payen T."/>
            <person name="Noel B."/>
            <person name="Kuo A."/>
            <person name="Morin E."/>
            <person name="Chen J."/>
            <person name="Kohler A."/>
            <person name="Krizsan K."/>
            <person name="Balestrini R."/>
            <person name="Da Silva C."/>
            <person name="Montanini B."/>
            <person name="Hainaut M."/>
            <person name="Levati E."/>
            <person name="Barry K.W."/>
            <person name="Belfiori B."/>
            <person name="Cichocki N."/>
            <person name="Clum A."/>
            <person name="Dockter R.B."/>
            <person name="Fauchery L."/>
            <person name="Guy J."/>
            <person name="Iotti M."/>
            <person name="Le Tacon F."/>
            <person name="Lindquist E.A."/>
            <person name="Lipzen A."/>
            <person name="Malagnac F."/>
            <person name="Mello A."/>
            <person name="Molinier V."/>
            <person name="Miyauchi S."/>
            <person name="Poulain J."/>
            <person name="Riccioni C."/>
            <person name="Rubini A."/>
            <person name="Sitrit Y."/>
            <person name="Splivallo R."/>
            <person name="Traeger S."/>
            <person name="Wang M."/>
            <person name="Zifcakova L."/>
            <person name="Wipf D."/>
            <person name="Zambonelli A."/>
            <person name="Paolocci F."/>
            <person name="Nowrousian M."/>
            <person name="Ottonello S."/>
            <person name="Baldrian P."/>
            <person name="Spatafora J.W."/>
            <person name="Henrissat B."/>
            <person name="Nagy L.G."/>
            <person name="Aury J.M."/>
            <person name="Wincker P."/>
            <person name="Grigoriev I.V."/>
            <person name="Bonfante P."/>
            <person name="Martin F.M."/>
        </authorList>
    </citation>
    <scope>NUCLEOTIDE SEQUENCE [LARGE SCALE GENOMIC DNA]</scope>
    <source>
        <strain evidence="2 3">ATCC MYA-4762</strain>
    </source>
</reference>
<keyword evidence="3" id="KW-1185">Reference proteome</keyword>
<dbReference type="EMBL" id="ML121553">
    <property type="protein sequence ID" value="RPB22239.1"/>
    <property type="molecule type" value="Genomic_DNA"/>
</dbReference>
<evidence type="ECO:0000313" key="3">
    <source>
        <dbReference type="Proteomes" id="UP000267821"/>
    </source>
</evidence>
<gene>
    <name evidence="2" type="ORF">L211DRAFT_839873</name>
</gene>
<proteinExistence type="predicted"/>
<keyword evidence="1" id="KW-0812">Transmembrane</keyword>
<keyword evidence="1" id="KW-1133">Transmembrane helix</keyword>
<keyword evidence="1" id="KW-0472">Membrane</keyword>
<name>A0A3N4LL96_9PEZI</name>
<sequence length="80" mass="8146">MASQDRNTPYNAECVLPAEVEQALGSAQLPPIQLPPIQLPPILSPSSGRGTLILSSGSSAIAMFCVSFVVAIAGVACCSC</sequence>